<organism evidence="2 4">
    <name type="scientific">Adineta ricciae</name>
    <name type="common">Rotifer</name>
    <dbReference type="NCBI Taxonomy" id="249248"/>
    <lineage>
        <taxon>Eukaryota</taxon>
        <taxon>Metazoa</taxon>
        <taxon>Spiralia</taxon>
        <taxon>Gnathifera</taxon>
        <taxon>Rotifera</taxon>
        <taxon>Eurotatoria</taxon>
        <taxon>Bdelloidea</taxon>
        <taxon>Adinetida</taxon>
        <taxon>Adinetidae</taxon>
        <taxon>Adineta</taxon>
    </lineage>
</organism>
<accession>A0A815UVB4</accession>
<proteinExistence type="predicted"/>
<evidence type="ECO:0000313" key="4">
    <source>
        <dbReference type="Proteomes" id="UP000663852"/>
    </source>
</evidence>
<evidence type="ECO:0000313" key="3">
    <source>
        <dbReference type="Proteomes" id="UP000663828"/>
    </source>
</evidence>
<reference evidence="2" key="1">
    <citation type="submission" date="2021-02" db="EMBL/GenBank/DDBJ databases">
        <authorList>
            <person name="Nowell W R."/>
        </authorList>
    </citation>
    <scope>NUCLEOTIDE SEQUENCE</scope>
</reference>
<dbReference type="EMBL" id="CAJNOJ010000786">
    <property type="protein sequence ID" value="CAF1522561.1"/>
    <property type="molecule type" value="Genomic_DNA"/>
</dbReference>
<dbReference type="Proteomes" id="UP000663828">
    <property type="component" value="Unassembled WGS sequence"/>
</dbReference>
<comment type="caution">
    <text evidence="2">The sequence shown here is derived from an EMBL/GenBank/DDBJ whole genome shotgun (WGS) entry which is preliminary data.</text>
</comment>
<dbReference type="OrthoDB" id="10057873at2759"/>
<sequence length="98" mass="11049">MELSILMVERILHIHSCKLNEILIQLKYRHSCLNTCGLGLLNEFVSLLTLLAEVVTKTQQQNGPTISLIAPSTLAIYNDLKDEKNNVHYMTPLCTVLL</sequence>
<protein>
    <submittedName>
        <fullName evidence="2">Uncharacterized protein</fullName>
    </submittedName>
</protein>
<dbReference type="EMBL" id="CAJNOR010003144">
    <property type="protein sequence ID" value="CAF1382245.1"/>
    <property type="molecule type" value="Genomic_DNA"/>
</dbReference>
<name>A0A815UVB4_ADIRI</name>
<evidence type="ECO:0000313" key="2">
    <source>
        <dbReference type="EMBL" id="CAF1522561.1"/>
    </source>
</evidence>
<evidence type="ECO:0000313" key="1">
    <source>
        <dbReference type="EMBL" id="CAF1382245.1"/>
    </source>
</evidence>
<keyword evidence="3" id="KW-1185">Reference proteome</keyword>
<dbReference type="AlphaFoldDB" id="A0A815UVB4"/>
<gene>
    <name evidence="2" type="ORF">EDS130_LOCUS43978</name>
    <name evidence="1" type="ORF">XAT740_LOCUS33139</name>
</gene>
<dbReference type="Proteomes" id="UP000663852">
    <property type="component" value="Unassembled WGS sequence"/>
</dbReference>